<organism evidence="2 3">
    <name type="scientific">Pseudoxanthomonas sacheonensis</name>
    <dbReference type="NCBI Taxonomy" id="443615"/>
    <lineage>
        <taxon>Bacteria</taxon>
        <taxon>Pseudomonadati</taxon>
        <taxon>Pseudomonadota</taxon>
        <taxon>Gammaproteobacteria</taxon>
        <taxon>Lysobacterales</taxon>
        <taxon>Lysobacteraceae</taxon>
        <taxon>Pseudoxanthomonas</taxon>
    </lineage>
</organism>
<feature type="domain" description="Oxidoreductase molybdopterin-binding" evidence="1">
    <location>
        <begin position="23"/>
        <end position="119"/>
    </location>
</feature>
<gene>
    <name evidence="2" type="ORF">J2W94_000058</name>
</gene>
<comment type="caution">
    <text evidence="2">The sequence shown here is derived from an EMBL/GenBank/DDBJ whole genome shotgun (WGS) entry which is preliminary data.</text>
</comment>
<proteinExistence type="predicted"/>
<accession>A0ABU1RNV6</accession>
<dbReference type="SUPFAM" id="SSF56524">
    <property type="entry name" value="Oxidoreductase molybdopterin-binding domain"/>
    <property type="match status" value="1"/>
</dbReference>
<dbReference type="Gene3D" id="3.90.420.10">
    <property type="entry name" value="Oxidoreductase, molybdopterin-binding domain"/>
    <property type="match status" value="1"/>
</dbReference>
<reference evidence="2 3" key="1">
    <citation type="submission" date="2023-07" db="EMBL/GenBank/DDBJ databases">
        <title>Sorghum-associated microbial communities from plants grown in Nebraska, USA.</title>
        <authorList>
            <person name="Schachtman D."/>
        </authorList>
    </citation>
    <scope>NUCLEOTIDE SEQUENCE [LARGE SCALE GENOMIC DNA]</scope>
    <source>
        <strain evidence="2 3">BE107</strain>
    </source>
</reference>
<dbReference type="RefSeq" id="WP_310089603.1">
    <property type="nucleotide sequence ID" value="NZ_JAVDTT010000001.1"/>
</dbReference>
<protein>
    <submittedName>
        <fullName evidence="2">DMSO/TMAO reductase YedYZ molybdopterin-dependent catalytic subunit</fullName>
    </submittedName>
</protein>
<evidence type="ECO:0000313" key="2">
    <source>
        <dbReference type="EMBL" id="MDR6839794.1"/>
    </source>
</evidence>
<sequence length="126" mass="13386">MPLDQATLATLPRSAVVVTTQGKTATCTGVRLSALLARAGVLSAEHLRGPALASYVLVTARDGQRVIYSLAELEPTLGNNNVMLVNQCDDKPLPDDSGPLRLIAPEESRSARWLRQVQSITVVAAP</sequence>
<dbReference type="EMBL" id="JAVDTT010000001">
    <property type="protein sequence ID" value="MDR6839794.1"/>
    <property type="molecule type" value="Genomic_DNA"/>
</dbReference>
<dbReference type="Pfam" id="PF00174">
    <property type="entry name" value="Oxidored_molyb"/>
    <property type="match status" value="1"/>
</dbReference>
<name>A0ABU1RNV6_9GAMM</name>
<evidence type="ECO:0000313" key="3">
    <source>
        <dbReference type="Proteomes" id="UP001254759"/>
    </source>
</evidence>
<evidence type="ECO:0000259" key="1">
    <source>
        <dbReference type="Pfam" id="PF00174"/>
    </source>
</evidence>
<dbReference type="Proteomes" id="UP001254759">
    <property type="component" value="Unassembled WGS sequence"/>
</dbReference>
<keyword evidence="3" id="KW-1185">Reference proteome</keyword>
<dbReference type="InterPro" id="IPR036374">
    <property type="entry name" value="OxRdtase_Mopterin-bd_sf"/>
</dbReference>
<dbReference type="InterPro" id="IPR000572">
    <property type="entry name" value="OxRdtase_Mopterin-bd_dom"/>
</dbReference>